<gene>
    <name evidence="2" type="ORF">GCM10010430_72330</name>
</gene>
<reference evidence="2 3" key="1">
    <citation type="journal article" date="2019" name="Int. J. Syst. Evol. Microbiol.">
        <title>The Global Catalogue of Microorganisms (GCM) 10K type strain sequencing project: providing services to taxonomists for standard genome sequencing and annotation.</title>
        <authorList>
            <consortium name="The Broad Institute Genomics Platform"/>
            <consortium name="The Broad Institute Genome Sequencing Center for Infectious Disease"/>
            <person name="Wu L."/>
            <person name="Ma J."/>
        </authorList>
    </citation>
    <scope>NUCLEOTIDE SEQUENCE [LARGE SCALE GENOMIC DNA]</scope>
    <source>
        <strain evidence="2 3">JCM 7356</strain>
    </source>
</reference>
<dbReference type="Gene3D" id="3.40.50.150">
    <property type="entry name" value="Vaccinia Virus protein VP39"/>
    <property type="match status" value="1"/>
</dbReference>
<evidence type="ECO:0000259" key="1">
    <source>
        <dbReference type="Pfam" id="PF08242"/>
    </source>
</evidence>
<organism evidence="2 3">
    <name type="scientific">Kitasatospora cystarginea</name>
    <dbReference type="NCBI Taxonomy" id="58350"/>
    <lineage>
        <taxon>Bacteria</taxon>
        <taxon>Bacillati</taxon>
        <taxon>Actinomycetota</taxon>
        <taxon>Actinomycetes</taxon>
        <taxon>Kitasatosporales</taxon>
        <taxon>Streptomycetaceae</taxon>
        <taxon>Kitasatospora</taxon>
    </lineage>
</organism>
<feature type="domain" description="Methyltransferase type 12" evidence="1">
    <location>
        <begin position="39"/>
        <end position="143"/>
    </location>
</feature>
<dbReference type="SUPFAM" id="SSF53335">
    <property type="entry name" value="S-adenosyl-L-methionine-dependent methyltransferases"/>
    <property type="match status" value="1"/>
</dbReference>
<keyword evidence="3" id="KW-1185">Reference proteome</keyword>
<evidence type="ECO:0000313" key="3">
    <source>
        <dbReference type="Proteomes" id="UP001500305"/>
    </source>
</evidence>
<dbReference type="Proteomes" id="UP001500305">
    <property type="component" value="Unassembled WGS sequence"/>
</dbReference>
<proteinExistence type="predicted"/>
<comment type="caution">
    <text evidence="2">The sequence shown here is derived from an EMBL/GenBank/DDBJ whole genome shotgun (WGS) entry which is preliminary data.</text>
</comment>
<protein>
    <recommendedName>
        <fullName evidence="1">Methyltransferase type 12 domain-containing protein</fullName>
    </recommendedName>
</protein>
<dbReference type="EMBL" id="BAAATR010000053">
    <property type="protein sequence ID" value="GAA2275959.1"/>
    <property type="molecule type" value="Genomic_DNA"/>
</dbReference>
<dbReference type="RefSeq" id="WP_344640815.1">
    <property type="nucleotide sequence ID" value="NZ_BAAATR010000053.1"/>
</dbReference>
<accession>A0ABN3EXS7</accession>
<dbReference type="InterPro" id="IPR029063">
    <property type="entry name" value="SAM-dependent_MTases_sf"/>
</dbReference>
<dbReference type="CDD" id="cd02440">
    <property type="entry name" value="AdoMet_MTases"/>
    <property type="match status" value="1"/>
</dbReference>
<name>A0ABN3EXS7_9ACTN</name>
<evidence type="ECO:0000313" key="2">
    <source>
        <dbReference type="EMBL" id="GAA2275959.1"/>
    </source>
</evidence>
<dbReference type="Pfam" id="PF08242">
    <property type="entry name" value="Methyltransf_12"/>
    <property type="match status" value="1"/>
</dbReference>
<sequence>MTGTPDRGGPAPYISARTGQFRYFDQQLGRPDWPAKRVLDFGGNVGNLLLDQACTIRHGEYWCLDVIPQAVEEGRRRYPDATFLHYDRYNFEYNPSGTKQLPVPDLGRFDVIVAQSVFNHTSKAEMRELVGQLRSFLTDDGVLAFTFIDPYFKPPPGWARAEEWPDLDNLRWRLASARWFQEPGMDVDALAAKATSAPLTWATLVNNEDFFLDSGDDWCREGEERTHYMVFCTEGHMRSIYPDATVLPPVPPDRFSCAVLRRRA</sequence>
<dbReference type="InterPro" id="IPR013217">
    <property type="entry name" value="Methyltransf_12"/>
</dbReference>